<proteinExistence type="inferred from homology"/>
<dbReference type="InterPro" id="IPR029017">
    <property type="entry name" value="Enolase-like_N"/>
</dbReference>
<dbReference type="Pfam" id="PF13378">
    <property type="entry name" value="MR_MLE_C"/>
    <property type="match status" value="1"/>
</dbReference>
<evidence type="ECO:0000256" key="10">
    <source>
        <dbReference type="ARBA" id="ARBA00023758"/>
    </source>
</evidence>
<dbReference type="UniPathway" id="UPA00246"/>
<evidence type="ECO:0000259" key="11">
    <source>
        <dbReference type="SMART" id="SM00922"/>
    </source>
</evidence>
<dbReference type="GO" id="GO:0000287">
    <property type="term" value="F:magnesium ion binding"/>
    <property type="evidence" value="ECO:0007669"/>
    <property type="project" value="UniProtKB-ARBA"/>
</dbReference>
<protein>
    <recommendedName>
        <fullName evidence="5">mannonate dehydratase</fullName>
        <ecNumber evidence="5">4.2.1.8</ecNumber>
    </recommendedName>
</protein>
<dbReference type="SUPFAM" id="SSF51604">
    <property type="entry name" value="Enolase C-terminal domain-like"/>
    <property type="match status" value="1"/>
</dbReference>
<dbReference type="FunFam" id="3.30.390.10:FF:000002">
    <property type="entry name" value="D-galactonate dehydratase family protein"/>
    <property type="match status" value="1"/>
</dbReference>
<dbReference type="Proteomes" id="UP000281192">
    <property type="component" value="Chromosome"/>
</dbReference>
<dbReference type="InterPro" id="IPR013341">
    <property type="entry name" value="Mandelate_racemase_N_dom"/>
</dbReference>
<evidence type="ECO:0000256" key="9">
    <source>
        <dbReference type="ARBA" id="ARBA00023277"/>
    </source>
</evidence>
<evidence type="ECO:0000256" key="1">
    <source>
        <dbReference type="ARBA" id="ARBA00001794"/>
    </source>
</evidence>
<feature type="domain" description="Mandelate racemase/muconate lactonizing enzyme C-terminal" evidence="11">
    <location>
        <begin position="129"/>
        <end position="258"/>
    </location>
</feature>
<evidence type="ECO:0000256" key="2">
    <source>
        <dbReference type="ARBA" id="ARBA00001946"/>
    </source>
</evidence>
<dbReference type="FunFam" id="3.20.20.120:FF:000004">
    <property type="entry name" value="D-galactonate dehydratase family protein"/>
    <property type="match status" value="1"/>
</dbReference>
<dbReference type="InterPro" id="IPR034593">
    <property type="entry name" value="DgoD-like"/>
</dbReference>
<dbReference type="InterPro" id="IPR034587">
    <property type="entry name" value="MAND"/>
</dbReference>
<keyword evidence="15" id="KW-1185">Reference proteome</keyword>
<keyword evidence="6" id="KW-0479">Metal-binding</keyword>
<dbReference type="SFLD" id="SFLDG00033">
    <property type="entry name" value="mannonate_dehydratase"/>
    <property type="match status" value="1"/>
</dbReference>
<keyword evidence="9" id="KW-0119">Carbohydrate metabolism</keyword>
<dbReference type="GO" id="GO:0016052">
    <property type="term" value="P:carbohydrate catabolic process"/>
    <property type="evidence" value="ECO:0007669"/>
    <property type="project" value="InterPro"/>
</dbReference>
<evidence type="ECO:0000313" key="13">
    <source>
        <dbReference type="EMBL" id="PLR18035.1"/>
    </source>
</evidence>
<comment type="catalytic activity">
    <reaction evidence="1">
        <text>D-mannonate = 2-dehydro-3-deoxy-D-gluconate + H2O</text>
        <dbReference type="Rhea" id="RHEA:20097"/>
        <dbReference type="ChEBI" id="CHEBI:15377"/>
        <dbReference type="ChEBI" id="CHEBI:17767"/>
        <dbReference type="ChEBI" id="CHEBI:57990"/>
        <dbReference type="EC" id="4.2.1.8"/>
    </reaction>
</comment>
<comment type="function">
    <text evidence="10">Catalyzes the dehydration of D-mannonate. Has no detectable activity with a panel of 70 other acid sugars (in vitro).</text>
</comment>
<dbReference type="InterPro" id="IPR036849">
    <property type="entry name" value="Enolase-like_C_sf"/>
</dbReference>
<dbReference type="GO" id="GO:0009063">
    <property type="term" value="P:amino acid catabolic process"/>
    <property type="evidence" value="ECO:0007669"/>
    <property type="project" value="InterPro"/>
</dbReference>
<evidence type="ECO:0000313" key="12">
    <source>
        <dbReference type="EMBL" id="AYV44960.1"/>
    </source>
</evidence>
<dbReference type="PANTHER" id="PTHR48080:SF6">
    <property type="entry name" value="STARVATION-SENSING PROTEIN RSPA"/>
    <property type="match status" value="1"/>
</dbReference>
<dbReference type="Gene3D" id="3.30.390.10">
    <property type="entry name" value="Enolase-like, N-terminal domain"/>
    <property type="match status" value="1"/>
</dbReference>
<dbReference type="CDD" id="cd03322">
    <property type="entry name" value="RspA"/>
    <property type="match status" value="1"/>
</dbReference>
<dbReference type="Gene3D" id="3.20.20.120">
    <property type="entry name" value="Enolase-like C-terminal domain"/>
    <property type="match status" value="1"/>
</dbReference>
<evidence type="ECO:0000313" key="14">
    <source>
        <dbReference type="Proteomes" id="UP000234483"/>
    </source>
</evidence>
<dbReference type="InterPro" id="IPR018110">
    <property type="entry name" value="Mandel_Rmase/mucon_lact_enz_CS"/>
</dbReference>
<evidence type="ECO:0000313" key="15">
    <source>
        <dbReference type="Proteomes" id="UP000281192"/>
    </source>
</evidence>
<dbReference type="SMART" id="SM00922">
    <property type="entry name" value="MR_MLE"/>
    <property type="match status" value="1"/>
</dbReference>
<keyword evidence="7" id="KW-0460">Magnesium</keyword>
<comment type="similarity">
    <text evidence="4">Belongs to the mandelate racemase/muconate lactonizing enzyme family. GalD subfamily.</text>
</comment>
<dbReference type="EMBL" id="CP026100">
    <property type="protein sequence ID" value="AYV44960.1"/>
    <property type="molecule type" value="Genomic_DNA"/>
</dbReference>
<dbReference type="NCBIfam" id="NF043051">
    <property type="entry name" value="ManoateDhtManD"/>
    <property type="match status" value="1"/>
</dbReference>
<dbReference type="NCBIfam" id="NF011654">
    <property type="entry name" value="PRK15072.1"/>
    <property type="match status" value="1"/>
</dbReference>
<comment type="cofactor">
    <cofactor evidence="2">
        <name>Mg(2+)</name>
        <dbReference type="ChEBI" id="CHEBI:18420"/>
    </cofactor>
</comment>
<dbReference type="Proteomes" id="UP000234483">
    <property type="component" value="Unassembled WGS sequence"/>
</dbReference>
<dbReference type="InterPro" id="IPR029065">
    <property type="entry name" value="Enolase_C-like"/>
</dbReference>
<comment type="pathway">
    <text evidence="3">Carbohydrate metabolism; pentose and glucuronate interconversion.</text>
</comment>
<evidence type="ECO:0000256" key="7">
    <source>
        <dbReference type="ARBA" id="ARBA00022842"/>
    </source>
</evidence>
<evidence type="ECO:0000256" key="8">
    <source>
        <dbReference type="ARBA" id="ARBA00023239"/>
    </source>
</evidence>
<dbReference type="SFLD" id="SFLDF00001">
    <property type="entry name" value="mannonate_dehydratase"/>
    <property type="match status" value="1"/>
</dbReference>
<dbReference type="PROSITE" id="PS00908">
    <property type="entry name" value="MR_MLE_1"/>
    <property type="match status" value="1"/>
</dbReference>
<evidence type="ECO:0000256" key="3">
    <source>
        <dbReference type="ARBA" id="ARBA00004892"/>
    </source>
</evidence>
<sequence length="403" mass="44671">MLKITAARVIVTCPGRNFVTLKIETSDGVHGIGDATLNGRELAVASYLNDHVIPCLIGRDAHQIEDIWQYLYKGAYWRRGPVTMSAVAAVDMALWDIKAKVAGLPLYQLLGGACRTGVMVYGHANGATVEETLDNAQAYAEQGYKAIRLQSGVPGLKTVYGVSKDRFFYEPADAALPSESVWSTEKYLRSVPPLFEAAREKLGWDIHLLHDVHHRLTPIEAGRLGKDLEPYRPFWMEDATPAENQANFRLIRQHTTTPLAVGEIFNSIWDCKQLIEEQLIDYIRATVVHAGGITHLRRVAAFADMHGVRTGCHGATDLSPVCMAAALHFDLSIPNFGIQEYMRHTAETDAVFPHAYSFEDGMLHPGEAPGLGVDIDETLAAKYPYSRAYLPVARREDGSMHDW</sequence>
<dbReference type="EMBL" id="PJRQ01000012">
    <property type="protein sequence ID" value="PLR18035.1"/>
    <property type="molecule type" value="Genomic_DNA"/>
</dbReference>
<dbReference type="GO" id="GO:0008927">
    <property type="term" value="F:mannonate dehydratase activity"/>
    <property type="evidence" value="ECO:0007669"/>
    <property type="project" value="UniProtKB-EC"/>
</dbReference>
<accession>A0A2N5CW65</accession>
<dbReference type="Pfam" id="PF02746">
    <property type="entry name" value="MR_MLE_N"/>
    <property type="match status" value="1"/>
</dbReference>
<dbReference type="SUPFAM" id="SSF54826">
    <property type="entry name" value="Enolase N-terminal domain-like"/>
    <property type="match status" value="1"/>
</dbReference>
<dbReference type="EC" id="4.2.1.8" evidence="5"/>
<organism evidence="13 14">
    <name type="scientific">Caulobacter flavus</name>
    <dbReference type="NCBI Taxonomy" id="1679497"/>
    <lineage>
        <taxon>Bacteria</taxon>
        <taxon>Pseudomonadati</taxon>
        <taxon>Pseudomonadota</taxon>
        <taxon>Alphaproteobacteria</taxon>
        <taxon>Caulobacterales</taxon>
        <taxon>Caulobacteraceae</taxon>
        <taxon>Caulobacter</taxon>
    </lineage>
</organism>
<dbReference type="SFLD" id="SFLDS00001">
    <property type="entry name" value="Enolase"/>
    <property type="match status" value="1"/>
</dbReference>
<name>A0A2N5CW65_9CAUL</name>
<evidence type="ECO:0000256" key="6">
    <source>
        <dbReference type="ARBA" id="ARBA00022723"/>
    </source>
</evidence>
<dbReference type="AlphaFoldDB" id="A0A2N5CW65"/>
<evidence type="ECO:0000256" key="4">
    <source>
        <dbReference type="ARBA" id="ARBA00010339"/>
    </source>
</evidence>
<dbReference type="InterPro" id="IPR013342">
    <property type="entry name" value="Mandelate_racemase_C"/>
</dbReference>
<keyword evidence="8" id="KW-0456">Lyase</keyword>
<reference evidence="13 14" key="1">
    <citation type="submission" date="2017-12" db="EMBL/GenBank/DDBJ databases">
        <title>The genome sequence of Caulobacter flavus CGMCC1 15093.</title>
        <authorList>
            <person name="Gao J."/>
            <person name="Mao X."/>
            <person name="Sun J."/>
        </authorList>
    </citation>
    <scope>NUCLEOTIDE SEQUENCE [LARGE SCALE GENOMIC DNA]</scope>
    <source>
        <strain evidence="13 14">CGMCC1 15093</strain>
    </source>
</reference>
<evidence type="ECO:0000256" key="5">
    <source>
        <dbReference type="ARBA" id="ARBA00012927"/>
    </source>
</evidence>
<dbReference type="InterPro" id="IPR034589">
    <property type="entry name" value="D-mannonate_dehydratase-like"/>
</dbReference>
<dbReference type="RefSeq" id="WP_101712271.1">
    <property type="nucleotide sequence ID" value="NZ_CP026100.1"/>
</dbReference>
<gene>
    <name evidence="12" type="ORF">C1707_01075</name>
    <name evidence="13" type="ORF">CFHF_06810</name>
</gene>
<reference evidence="12 15" key="2">
    <citation type="submission" date="2018-01" db="EMBL/GenBank/DDBJ databases">
        <title>Complete genome sequence of Caulobacter flavus RHGG3.</title>
        <authorList>
            <person name="Yang E."/>
        </authorList>
    </citation>
    <scope>NUCLEOTIDE SEQUENCE [LARGE SCALE GENOMIC DNA]</scope>
    <source>
        <strain evidence="12 15">RHGG3</strain>
    </source>
</reference>
<dbReference type="PANTHER" id="PTHR48080">
    <property type="entry name" value="D-GALACTONATE DEHYDRATASE-RELATED"/>
    <property type="match status" value="1"/>
</dbReference>
<dbReference type="KEGG" id="cfh:C1707_01075"/>
<dbReference type="OrthoDB" id="9802699at2"/>